<evidence type="ECO:0000259" key="11">
    <source>
        <dbReference type="PROSITE" id="PS51278"/>
    </source>
</evidence>
<keyword evidence="5 9" id="KW-0067">ATP-binding</keyword>
<comment type="similarity">
    <text evidence="2">Belongs to the asparagine synthetase family.</text>
</comment>
<dbReference type="SUPFAM" id="SSF56235">
    <property type="entry name" value="N-terminal nucleophile aminohydrolases (Ntn hydrolases)"/>
    <property type="match status" value="1"/>
</dbReference>
<reference evidence="12 13" key="1">
    <citation type="submission" date="2019-03" db="EMBL/GenBank/DDBJ databases">
        <title>Genomic Encyclopedia of Type Strains, Phase IV (KMG-IV): sequencing the most valuable type-strain genomes for metagenomic binning, comparative biology and taxonomic classification.</title>
        <authorList>
            <person name="Goeker M."/>
        </authorList>
    </citation>
    <scope>NUCLEOTIDE SEQUENCE [LARGE SCALE GENOMIC DNA]</scope>
    <source>
        <strain evidence="12 13">DSM 100059</strain>
    </source>
</reference>
<keyword evidence="8" id="KW-0028">Amino-acid biosynthesis</keyword>
<feature type="site" description="Important for beta-aspartyl-AMP intermediate formation" evidence="10">
    <location>
        <position position="369"/>
    </location>
</feature>
<evidence type="ECO:0000256" key="4">
    <source>
        <dbReference type="ARBA" id="ARBA00022741"/>
    </source>
</evidence>
<dbReference type="Gene3D" id="3.60.20.10">
    <property type="entry name" value="Glutamine Phosphoribosylpyrophosphate, subunit 1, domain 1"/>
    <property type="match status" value="1"/>
</dbReference>
<name>A0A4R8DU76_9BACT</name>
<evidence type="ECO:0000256" key="6">
    <source>
        <dbReference type="ARBA" id="ARBA00022962"/>
    </source>
</evidence>
<keyword evidence="6 8" id="KW-0315">Glutamine amidotransferase</keyword>
<comment type="pathway">
    <text evidence="1">Amino-acid biosynthesis; L-asparagine biosynthesis; L-asparagine from L-aspartate (L-Gln route): step 1/1.</text>
</comment>
<evidence type="ECO:0000256" key="10">
    <source>
        <dbReference type="PIRSR" id="PIRSR001589-3"/>
    </source>
</evidence>
<accession>A0A4R8DU76</accession>
<feature type="active site" description="For GATase activity" evidence="8">
    <location>
        <position position="2"/>
    </location>
</feature>
<dbReference type="AlphaFoldDB" id="A0A4R8DU76"/>
<organism evidence="12 13">
    <name type="scientific">Dinghuibacter silviterrae</name>
    <dbReference type="NCBI Taxonomy" id="1539049"/>
    <lineage>
        <taxon>Bacteria</taxon>
        <taxon>Pseudomonadati</taxon>
        <taxon>Bacteroidota</taxon>
        <taxon>Chitinophagia</taxon>
        <taxon>Chitinophagales</taxon>
        <taxon>Chitinophagaceae</taxon>
        <taxon>Dinghuibacter</taxon>
    </lineage>
</organism>
<dbReference type="InterPro" id="IPR014729">
    <property type="entry name" value="Rossmann-like_a/b/a_fold"/>
</dbReference>
<evidence type="ECO:0000256" key="2">
    <source>
        <dbReference type="ARBA" id="ARBA00005752"/>
    </source>
</evidence>
<evidence type="ECO:0000313" key="12">
    <source>
        <dbReference type="EMBL" id="TDX01912.1"/>
    </source>
</evidence>
<dbReference type="RefSeq" id="WP_133994547.1">
    <property type="nucleotide sequence ID" value="NZ_SODV01000001.1"/>
</dbReference>
<dbReference type="SUPFAM" id="SSF52402">
    <property type="entry name" value="Adenine nucleotide alpha hydrolases-like"/>
    <property type="match status" value="1"/>
</dbReference>
<dbReference type="GO" id="GO:0004066">
    <property type="term" value="F:asparagine synthase (glutamine-hydrolyzing) activity"/>
    <property type="evidence" value="ECO:0007669"/>
    <property type="project" value="UniProtKB-EC"/>
</dbReference>
<evidence type="ECO:0000313" key="13">
    <source>
        <dbReference type="Proteomes" id="UP000294498"/>
    </source>
</evidence>
<keyword evidence="8" id="KW-0061">Asparagine biosynthesis</keyword>
<dbReference type="EC" id="6.3.5.4" evidence="3"/>
<dbReference type="PANTHER" id="PTHR43284:SF1">
    <property type="entry name" value="ASPARAGINE SYNTHETASE"/>
    <property type="match status" value="1"/>
</dbReference>
<gene>
    <name evidence="12" type="ORF">EDB95_2957</name>
</gene>
<dbReference type="InterPro" id="IPR017932">
    <property type="entry name" value="GATase_2_dom"/>
</dbReference>
<dbReference type="OrthoDB" id="9763290at2"/>
<keyword evidence="4 9" id="KW-0547">Nucleotide-binding</keyword>
<comment type="catalytic activity">
    <reaction evidence="7">
        <text>L-aspartate + L-glutamine + ATP + H2O = L-asparagine + L-glutamate + AMP + diphosphate + H(+)</text>
        <dbReference type="Rhea" id="RHEA:12228"/>
        <dbReference type="ChEBI" id="CHEBI:15377"/>
        <dbReference type="ChEBI" id="CHEBI:15378"/>
        <dbReference type="ChEBI" id="CHEBI:29985"/>
        <dbReference type="ChEBI" id="CHEBI:29991"/>
        <dbReference type="ChEBI" id="CHEBI:30616"/>
        <dbReference type="ChEBI" id="CHEBI:33019"/>
        <dbReference type="ChEBI" id="CHEBI:58048"/>
        <dbReference type="ChEBI" id="CHEBI:58359"/>
        <dbReference type="ChEBI" id="CHEBI:456215"/>
        <dbReference type="EC" id="6.3.5.4"/>
    </reaction>
</comment>
<dbReference type="CDD" id="cd01991">
    <property type="entry name" value="Asn_synthase_B_C"/>
    <property type="match status" value="1"/>
</dbReference>
<evidence type="ECO:0000256" key="7">
    <source>
        <dbReference type="ARBA" id="ARBA00048741"/>
    </source>
</evidence>
<dbReference type="InterPro" id="IPR029055">
    <property type="entry name" value="Ntn_hydrolases_N"/>
</dbReference>
<proteinExistence type="inferred from homology"/>
<keyword evidence="13" id="KW-1185">Reference proteome</keyword>
<dbReference type="InterPro" id="IPR033738">
    <property type="entry name" value="AsnB_N"/>
</dbReference>
<dbReference type="GO" id="GO:0005829">
    <property type="term" value="C:cytosol"/>
    <property type="evidence" value="ECO:0007669"/>
    <property type="project" value="TreeGrafter"/>
</dbReference>
<feature type="binding site" evidence="9">
    <location>
        <position position="294"/>
    </location>
    <ligand>
        <name>ATP</name>
        <dbReference type="ChEBI" id="CHEBI:30616"/>
    </ligand>
</feature>
<dbReference type="NCBIfam" id="TIGR01536">
    <property type="entry name" value="asn_synth_AEB"/>
    <property type="match status" value="1"/>
</dbReference>
<feature type="domain" description="Glutamine amidotransferase type-2" evidence="11">
    <location>
        <begin position="2"/>
        <end position="214"/>
    </location>
</feature>
<dbReference type="InterPro" id="IPR051786">
    <property type="entry name" value="ASN_synthetase/amidase"/>
</dbReference>
<dbReference type="Gene3D" id="3.40.50.620">
    <property type="entry name" value="HUPs"/>
    <property type="match status" value="1"/>
</dbReference>
<dbReference type="PANTHER" id="PTHR43284">
    <property type="entry name" value="ASPARAGINE SYNTHETASE (GLUTAMINE-HYDROLYZING)"/>
    <property type="match status" value="1"/>
</dbReference>
<evidence type="ECO:0000256" key="8">
    <source>
        <dbReference type="PIRSR" id="PIRSR001589-1"/>
    </source>
</evidence>
<feature type="binding site" evidence="9">
    <location>
        <position position="101"/>
    </location>
    <ligand>
        <name>L-glutamine</name>
        <dbReference type="ChEBI" id="CHEBI:58359"/>
    </ligand>
</feature>
<dbReference type="InterPro" id="IPR006426">
    <property type="entry name" value="Asn_synth_AEB"/>
</dbReference>
<evidence type="ECO:0000256" key="3">
    <source>
        <dbReference type="ARBA" id="ARBA00012737"/>
    </source>
</evidence>
<dbReference type="GO" id="GO:0006529">
    <property type="term" value="P:asparagine biosynthetic process"/>
    <property type="evidence" value="ECO:0007669"/>
    <property type="project" value="UniProtKB-KW"/>
</dbReference>
<evidence type="ECO:0000256" key="1">
    <source>
        <dbReference type="ARBA" id="ARBA00005187"/>
    </source>
</evidence>
<evidence type="ECO:0000256" key="9">
    <source>
        <dbReference type="PIRSR" id="PIRSR001589-2"/>
    </source>
</evidence>
<evidence type="ECO:0000256" key="5">
    <source>
        <dbReference type="ARBA" id="ARBA00022840"/>
    </source>
</evidence>
<dbReference type="Proteomes" id="UP000294498">
    <property type="component" value="Unassembled WGS sequence"/>
</dbReference>
<protein>
    <recommendedName>
        <fullName evidence="3">asparagine synthase (glutamine-hydrolyzing)</fullName>
        <ecNumber evidence="3">6.3.5.4</ecNumber>
    </recommendedName>
</protein>
<dbReference type="PIRSF" id="PIRSF001589">
    <property type="entry name" value="Asn_synthetase_glu-h"/>
    <property type="match status" value="1"/>
</dbReference>
<comment type="caution">
    <text evidence="12">The sequence shown here is derived from an EMBL/GenBank/DDBJ whole genome shotgun (WGS) entry which is preliminary data.</text>
</comment>
<dbReference type="GO" id="GO:0005524">
    <property type="term" value="F:ATP binding"/>
    <property type="evidence" value="ECO:0007669"/>
    <property type="project" value="UniProtKB-KW"/>
</dbReference>
<dbReference type="EMBL" id="SODV01000001">
    <property type="protein sequence ID" value="TDX01912.1"/>
    <property type="molecule type" value="Genomic_DNA"/>
</dbReference>
<sequence>MCGIAGFVDFTRQTGKDTLVRMTDSLAHRGPNDAGYEVIEQPGASVGLGQRRLSILDLSSGGHQPMHFRHLSMIFNGEVYNFMEVRKELEAVGYTFDSTSDTEVILKGFHCWGPSVVDKFIGMFAYVVLDREKNVVTVTRDRAGVKPFYYYWDGQHFLWGSELKAFHQHRAFRKDIDVNSLALFLQFSYIPAPYCIFKNTYKLRPGHILTLSLGDKRVVERPYWDVADCYNKPRLRIDEQEALEETERLLVSAYNYRMVADVPVGIFLSGGYDSCSVAGILQKGRTERLKTFTIGFHEADFNEAHYAKKVADYLGTDHHEWYITAGDAKDVFHRLPEIYDEPFADNSVVPTALVSQLAARHVKVSLSADGGDEIFAGYKKFNQSLRYTESIPAPVQSMLSGAMSLINPERIPYFSRQYNFDTRYRKMQAIWESRSPLEALKVISSYTTPEEVAAFIRPAYTAYETSFDTGYPGASLDGLNRMLSVDYKTFLVDNNLVKVDRATMAVGLEGREPMLDHRVIEFLAQLPADLKIRKAVDLRGRPVNKYLLKKIVHKYIPKELMDRPKMPFIAPLKVWFRDELAEKMHDYLGERKLRESGLFNAKPIMELSRAYLAGSPVNYQKLWNLLVFQLWYERWMKTPVATAMPAEEVLA</sequence>
<dbReference type="Pfam" id="PF13537">
    <property type="entry name" value="GATase_7"/>
    <property type="match status" value="1"/>
</dbReference>
<dbReference type="CDD" id="cd00712">
    <property type="entry name" value="AsnB"/>
    <property type="match status" value="1"/>
</dbReference>
<dbReference type="PROSITE" id="PS51278">
    <property type="entry name" value="GATASE_TYPE_2"/>
    <property type="match status" value="1"/>
</dbReference>
<dbReference type="Pfam" id="PF00733">
    <property type="entry name" value="Asn_synthase"/>
    <property type="match status" value="1"/>
</dbReference>
<dbReference type="InterPro" id="IPR001962">
    <property type="entry name" value="Asn_synthase"/>
</dbReference>